<gene>
    <name evidence="5" type="ORF">PhaeoP13_04114</name>
</gene>
<dbReference type="InterPro" id="IPR020806">
    <property type="entry name" value="PKS_PP-bd"/>
</dbReference>
<dbReference type="CDD" id="cd05930">
    <property type="entry name" value="A_NRPS"/>
    <property type="match status" value="1"/>
</dbReference>
<dbReference type="SUPFAM" id="SSF52777">
    <property type="entry name" value="CoA-dependent acyltransferases"/>
    <property type="match status" value="2"/>
</dbReference>
<dbReference type="InterPro" id="IPR001242">
    <property type="entry name" value="Condensation_dom"/>
</dbReference>
<protein>
    <submittedName>
        <fullName evidence="5">Nonribosomal peptide synthetase</fullName>
    </submittedName>
</protein>
<feature type="compositionally biased region" description="Low complexity" evidence="3">
    <location>
        <begin position="29"/>
        <end position="41"/>
    </location>
</feature>
<dbReference type="NCBIfam" id="TIGR01733">
    <property type="entry name" value="AA-adenyl-dom"/>
    <property type="match status" value="1"/>
</dbReference>
<dbReference type="InterPro" id="IPR023213">
    <property type="entry name" value="CAT-like_dom_sf"/>
</dbReference>
<evidence type="ECO:0000256" key="3">
    <source>
        <dbReference type="SAM" id="MobiDB-lite"/>
    </source>
</evidence>
<dbReference type="PANTHER" id="PTHR45527">
    <property type="entry name" value="NONRIBOSOMAL PEPTIDE SYNTHETASE"/>
    <property type="match status" value="1"/>
</dbReference>
<dbReference type="GO" id="GO:0031177">
    <property type="term" value="F:phosphopantetheine binding"/>
    <property type="evidence" value="ECO:0007669"/>
    <property type="project" value="InterPro"/>
</dbReference>
<dbReference type="Pfam" id="PF00975">
    <property type="entry name" value="Thioesterase"/>
    <property type="match status" value="1"/>
</dbReference>
<keyword evidence="5" id="KW-0614">Plasmid</keyword>
<feature type="domain" description="Carrier" evidence="4">
    <location>
        <begin position="1107"/>
        <end position="1182"/>
    </location>
</feature>
<dbReference type="Proteomes" id="UP000218606">
    <property type="component" value="Plasmid pP13_f"/>
</dbReference>
<evidence type="ECO:0000256" key="1">
    <source>
        <dbReference type="ARBA" id="ARBA00022450"/>
    </source>
</evidence>
<dbReference type="InterPro" id="IPR036736">
    <property type="entry name" value="ACP-like_sf"/>
</dbReference>
<dbReference type="SUPFAM" id="SSF56801">
    <property type="entry name" value="Acetyl-CoA synthetase-like"/>
    <property type="match status" value="1"/>
</dbReference>
<dbReference type="InterPro" id="IPR020845">
    <property type="entry name" value="AMP-binding_CS"/>
</dbReference>
<dbReference type="Gene3D" id="3.30.300.30">
    <property type="match status" value="1"/>
</dbReference>
<sequence>MSDLSQAQPQVPSPAQSQAQPDVRAATKASFGPGSAPPAEGSGERNHGHSSGQEIALTPMQQGLLYESAAAGRPWVNLEQIVVHLDAEAPDPRALQVAWQQVCARHPLLRSAVLWQGRPLPVLQVADMEEAADQVRVETQDWQGLEAEDQAARLEQFLSEDRTRGCALEQAVSWRVMLVRLGPNRSVMVWTIHHVLVDGRSMAVVLEDVFAALIGGGLPAATAPVTSFEAFSPAVAQVSEQPASQAFFRAHLEGFETPNQIARLTGPDDRPAGTTPDAAGHGRKQILRRQLPTELRRALVQRAGGVATENDAGPATLANMIHAAWGLLVARWSGREMAVFGVTRSGRYLLEGCGRTVGCLINTVPLHLHLSGATTVDGLLSALRRDAVALRPHEQASLADMRRWCGLPGSVPLFDTMVMFERDSLNARMRSLRGEDPDNPWQQRRVELREEGAMPLTLAVYGDEQPLLMLEYDPEVLPASQVERMLDHLCQLLRSLATAHADMALRDLEMLPEAEAVQLLQQGRPDPALAQMLAREMAAAPPCMATRLEATAARMPEAPALQMAPDGAVLSHADLQARADRLAVALQAQGATAGDIIAICLPRSPEFIIAMLAVLKVGAAFLPVDPTYPAAVIAHMLEDSGTRLGIGGLASGTLSGSDIGPNKREFADHHDAALTPEGLIWVAPDAGAEHPETPTRPAPDPGRLAYVIYTSGSTGKPKGVRVPMRALLAHASAITAAFELQSNDRMLQFASLSFDVAIEEVLPSLLAGACVVLRAPDMIGAPGLFLDRVAALELTVLNLPTAFWHVLCDVMADSGRSLPPSVRLVIVGGEQVSPQSLARWQQLVPGVRWLNGYGPTETTITCTLHDPGLDQGRPVKAHEDVPIGRPTAHARAYVLAADGSLAPAGVAGDLWIGGPAVSDGYIDRPEDTAKAFRPDPFAPQNTGGGHHASCPAARIYRTGDRAAWRGDGTLAFLGRQDRQVKLRGFRIDLRHVEQVLERAYPQLQALVAVHGKDSPAAQLCCWVRGLREAGEAGTEERAGDTRPDLAALQQVVQRDLPAHMRPALVPVAAFPRTAGGKIDMAALPAPTQASSGLRLRRNGGAAIDTSAPPSPLAQQLMAMMADLLGQPDLGVDDSFYDRGGHSLLAMRLIGRIEAELGQRLSLAALHLTPSPRALADALSPGDGGGDSPETPEGHTLPDHLVIIQDGGARAPLFGVHVLGRNEEFYRPLAAALGPDQPVYGLSIGLLDSRTPTGVRATAKLYLEEIQTHYPSGVVHLAAVSLGSYFAFELARQLLAAGRDLGLVALFDAEGPAGRSRVQGRARLGAHLGLLRRMGPAYLGHVARHRIETLRNSFERRRLEWTGGGGALSIEALIAANQQSVERYTPEPLATPLTVFRAGDDLFDSPEGLRQGLGWAPVAAAGFELIEVPGSHLSILQEPNVQDMARHMARIMQRPDPHESGIKGQA</sequence>
<proteinExistence type="predicted"/>
<keyword evidence="2" id="KW-0597">Phosphoprotein</keyword>
<evidence type="ECO:0000256" key="2">
    <source>
        <dbReference type="ARBA" id="ARBA00022553"/>
    </source>
</evidence>
<dbReference type="Gene3D" id="3.40.50.1820">
    <property type="entry name" value="alpha/beta hydrolase"/>
    <property type="match status" value="1"/>
</dbReference>
<dbReference type="InterPro" id="IPR009081">
    <property type="entry name" value="PP-bd_ACP"/>
</dbReference>
<dbReference type="PROSITE" id="PS00455">
    <property type="entry name" value="AMP_BINDING"/>
    <property type="match status" value="1"/>
</dbReference>
<dbReference type="SMART" id="SM00823">
    <property type="entry name" value="PKS_PP"/>
    <property type="match status" value="1"/>
</dbReference>
<feature type="compositionally biased region" description="Low complexity" evidence="3">
    <location>
        <begin position="1"/>
        <end position="21"/>
    </location>
</feature>
<dbReference type="InterPro" id="IPR001031">
    <property type="entry name" value="Thioesterase"/>
</dbReference>
<dbReference type="InterPro" id="IPR000873">
    <property type="entry name" value="AMP-dep_synth/lig_dom"/>
</dbReference>
<feature type="region of interest" description="Disordered" evidence="3">
    <location>
        <begin position="1"/>
        <end position="52"/>
    </location>
</feature>
<dbReference type="SUPFAM" id="SSF53474">
    <property type="entry name" value="alpha/beta-Hydrolases"/>
    <property type="match status" value="1"/>
</dbReference>
<name>A0AAN1GVQ1_9RHOB</name>
<organism evidence="5 6">
    <name type="scientific">Phaeobacter piscinae</name>
    <dbReference type="NCBI Taxonomy" id="1580596"/>
    <lineage>
        <taxon>Bacteria</taxon>
        <taxon>Pseudomonadati</taxon>
        <taxon>Pseudomonadota</taxon>
        <taxon>Alphaproteobacteria</taxon>
        <taxon>Rhodobacterales</taxon>
        <taxon>Roseobacteraceae</taxon>
        <taxon>Phaeobacter</taxon>
    </lineage>
</organism>
<dbReference type="SUPFAM" id="SSF47336">
    <property type="entry name" value="ACP-like"/>
    <property type="match status" value="1"/>
</dbReference>
<dbReference type="InterPro" id="IPR010071">
    <property type="entry name" value="AA_adenyl_dom"/>
</dbReference>
<evidence type="ECO:0000313" key="6">
    <source>
        <dbReference type="Proteomes" id="UP000218606"/>
    </source>
</evidence>
<evidence type="ECO:0000313" key="5">
    <source>
        <dbReference type="EMBL" id="ATG45996.1"/>
    </source>
</evidence>
<dbReference type="Gene3D" id="3.30.559.30">
    <property type="entry name" value="Nonribosomal peptide synthetase, condensation domain"/>
    <property type="match status" value="1"/>
</dbReference>
<reference evidence="5 6" key="1">
    <citation type="journal article" date="2017" name="Front. Microbiol.">
        <title>Phaeobacter piscinae sp. nov., a species of the Roseobacter group and potential aquaculture probiont.</title>
        <authorList>
            <person name="Sonnenschein E.C."/>
            <person name="Phippen C.B.W."/>
            <person name="Nielsen K.F."/>
            <person name="Mateiu R.V."/>
            <person name="Melchiorsen J."/>
            <person name="Gram L."/>
            <person name="Overmann J."/>
            <person name="Freese H.M."/>
        </authorList>
    </citation>
    <scope>NUCLEOTIDE SEQUENCE [LARGE SCALE GENOMIC DNA]</scope>
    <source>
        <strain evidence="5 6">P13</strain>
    </source>
</reference>
<dbReference type="Pfam" id="PF00550">
    <property type="entry name" value="PP-binding"/>
    <property type="match status" value="1"/>
</dbReference>
<evidence type="ECO:0000259" key="4">
    <source>
        <dbReference type="PROSITE" id="PS50075"/>
    </source>
</evidence>
<feature type="region of interest" description="Disordered" evidence="3">
    <location>
        <begin position="1173"/>
        <end position="1195"/>
    </location>
</feature>
<dbReference type="GO" id="GO:0005737">
    <property type="term" value="C:cytoplasm"/>
    <property type="evidence" value="ECO:0007669"/>
    <property type="project" value="TreeGrafter"/>
</dbReference>
<dbReference type="InterPro" id="IPR029058">
    <property type="entry name" value="AB_hydrolase_fold"/>
</dbReference>
<dbReference type="Gene3D" id="3.30.559.10">
    <property type="entry name" value="Chloramphenicol acetyltransferase-like domain"/>
    <property type="match status" value="1"/>
</dbReference>
<dbReference type="GO" id="GO:0043041">
    <property type="term" value="P:amino acid activation for nonribosomal peptide biosynthetic process"/>
    <property type="evidence" value="ECO:0007669"/>
    <property type="project" value="TreeGrafter"/>
</dbReference>
<dbReference type="Pfam" id="PF00668">
    <property type="entry name" value="Condensation"/>
    <property type="match status" value="1"/>
</dbReference>
<dbReference type="PANTHER" id="PTHR45527:SF1">
    <property type="entry name" value="FATTY ACID SYNTHASE"/>
    <property type="match status" value="1"/>
</dbReference>
<dbReference type="RefSeq" id="WP_096873602.1">
    <property type="nucleotide sequence ID" value="NZ_CP010720.1"/>
</dbReference>
<dbReference type="Gene3D" id="3.40.50.12780">
    <property type="entry name" value="N-terminal domain of ligase-like"/>
    <property type="match status" value="1"/>
</dbReference>
<dbReference type="PROSITE" id="PS50075">
    <property type="entry name" value="CARRIER"/>
    <property type="match status" value="1"/>
</dbReference>
<dbReference type="Pfam" id="PF00501">
    <property type="entry name" value="AMP-binding"/>
    <property type="match status" value="1"/>
</dbReference>
<geneLocation type="plasmid" evidence="6">
    <name>pp13_f</name>
</geneLocation>
<dbReference type="InterPro" id="IPR042099">
    <property type="entry name" value="ANL_N_sf"/>
</dbReference>
<dbReference type="InterPro" id="IPR045851">
    <property type="entry name" value="AMP-bd_C_sf"/>
</dbReference>
<accession>A0AAN1GVQ1</accession>
<dbReference type="Gene3D" id="1.10.1200.10">
    <property type="entry name" value="ACP-like"/>
    <property type="match status" value="1"/>
</dbReference>
<dbReference type="EMBL" id="CP010773">
    <property type="protein sequence ID" value="ATG45996.1"/>
    <property type="molecule type" value="Genomic_DNA"/>
</dbReference>
<dbReference type="GO" id="GO:0003824">
    <property type="term" value="F:catalytic activity"/>
    <property type="evidence" value="ECO:0007669"/>
    <property type="project" value="InterPro"/>
</dbReference>
<dbReference type="GO" id="GO:0044550">
    <property type="term" value="P:secondary metabolite biosynthetic process"/>
    <property type="evidence" value="ECO:0007669"/>
    <property type="project" value="TreeGrafter"/>
</dbReference>
<keyword evidence="1" id="KW-0596">Phosphopantetheine</keyword>